<sequence>MDYENVATTVFTPLEYGCVGLSEETATARYVSARVTVVVARAPHVHMDYENVATTVFTPLEYGCVGLSEETATARYVSARVTVVVARALMFTSTWTTRTWPPRSSRRWSTAAWGSARRLPRQGMCLHV</sequence>
<name>A0AAD7YPW0_MYTSE</name>
<evidence type="ECO:0000313" key="6">
    <source>
        <dbReference type="EMBL" id="KAJ8722973.1"/>
    </source>
</evidence>
<keyword evidence="3" id="KW-0560">Oxidoreductase</keyword>
<evidence type="ECO:0000256" key="5">
    <source>
        <dbReference type="ARBA" id="ARBA00023284"/>
    </source>
</evidence>
<evidence type="ECO:0000313" key="7">
    <source>
        <dbReference type="Proteomes" id="UP001231518"/>
    </source>
</evidence>
<accession>A0AAD7YPW0</accession>
<organism evidence="6 7">
    <name type="scientific">Mythimna separata</name>
    <name type="common">Oriental armyworm</name>
    <name type="synonym">Pseudaletia separata</name>
    <dbReference type="NCBI Taxonomy" id="271217"/>
    <lineage>
        <taxon>Eukaryota</taxon>
        <taxon>Metazoa</taxon>
        <taxon>Ecdysozoa</taxon>
        <taxon>Arthropoda</taxon>
        <taxon>Hexapoda</taxon>
        <taxon>Insecta</taxon>
        <taxon>Pterygota</taxon>
        <taxon>Neoptera</taxon>
        <taxon>Endopterygota</taxon>
        <taxon>Lepidoptera</taxon>
        <taxon>Glossata</taxon>
        <taxon>Ditrysia</taxon>
        <taxon>Noctuoidea</taxon>
        <taxon>Noctuidae</taxon>
        <taxon>Noctuinae</taxon>
        <taxon>Hadenini</taxon>
        <taxon>Mythimna</taxon>
    </lineage>
</organism>
<gene>
    <name evidence="6" type="ORF">PYW07_004153</name>
</gene>
<dbReference type="SUPFAM" id="SSF55424">
    <property type="entry name" value="FAD/NAD-linked reductases, dimerisation (C-terminal) domain"/>
    <property type="match status" value="2"/>
</dbReference>
<dbReference type="InterPro" id="IPR046952">
    <property type="entry name" value="GSHR/TRXR-like"/>
</dbReference>
<comment type="cofactor">
    <cofactor evidence="1">
        <name>FAD</name>
        <dbReference type="ChEBI" id="CHEBI:57692"/>
    </cofactor>
</comment>
<dbReference type="GO" id="GO:0004362">
    <property type="term" value="F:glutathione-disulfide reductase (NADPH) activity"/>
    <property type="evidence" value="ECO:0007669"/>
    <property type="project" value="TreeGrafter"/>
</dbReference>
<evidence type="ECO:0000256" key="3">
    <source>
        <dbReference type="ARBA" id="ARBA00023002"/>
    </source>
</evidence>
<dbReference type="GO" id="GO:0006749">
    <property type="term" value="P:glutathione metabolic process"/>
    <property type="evidence" value="ECO:0007669"/>
    <property type="project" value="TreeGrafter"/>
</dbReference>
<dbReference type="PANTHER" id="PTHR42737:SF7">
    <property type="entry name" value="THIOREDOXIN-DISULFIDE REDUCTASE"/>
    <property type="match status" value="1"/>
</dbReference>
<protein>
    <submittedName>
        <fullName evidence="6">Uncharacterized protein</fullName>
    </submittedName>
</protein>
<dbReference type="InterPro" id="IPR016156">
    <property type="entry name" value="FAD/NAD-linked_Rdtase_dimer_sf"/>
</dbReference>
<keyword evidence="5" id="KW-0676">Redox-active center</keyword>
<keyword evidence="4" id="KW-1015">Disulfide bond</keyword>
<dbReference type="GO" id="GO:0005739">
    <property type="term" value="C:mitochondrion"/>
    <property type="evidence" value="ECO:0007669"/>
    <property type="project" value="TreeGrafter"/>
</dbReference>
<dbReference type="Gene3D" id="3.30.390.30">
    <property type="match status" value="2"/>
</dbReference>
<comment type="similarity">
    <text evidence="2">Belongs to the class-I pyridine nucleotide-disulfide oxidoreductase family.</text>
</comment>
<dbReference type="GO" id="GO:0050660">
    <property type="term" value="F:flavin adenine dinucleotide binding"/>
    <property type="evidence" value="ECO:0007669"/>
    <property type="project" value="InterPro"/>
</dbReference>
<dbReference type="AlphaFoldDB" id="A0AAD7YPW0"/>
<dbReference type="Proteomes" id="UP001231518">
    <property type="component" value="Chromosome 15"/>
</dbReference>
<comment type="caution">
    <text evidence="6">The sequence shown here is derived from an EMBL/GenBank/DDBJ whole genome shotgun (WGS) entry which is preliminary data.</text>
</comment>
<evidence type="ECO:0000256" key="4">
    <source>
        <dbReference type="ARBA" id="ARBA00023157"/>
    </source>
</evidence>
<evidence type="ECO:0000256" key="2">
    <source>
        <dbReference type="ARBA" id="ARBA00007532"/>
    </source>
</evidence>
<dbReference type="GO" id="GO:0005829">
    <property type="term" value="C:cytosol"/>
    <property type="evidence" value="ECO:0007669"/>
    <property type="project" value="TreeGrafter"/>
</dbReference>
<dbReference type="EMBL" id="JARGEI010000012">
    <property type="protein sequence ID" value="KAJ8722973.1"/>
    <property type="molecule type" value="Genomic_DNA"/>
</dbReference>
<dbReference type="GO" id="GO:0034599">
    <property type="term" value="P:cellular response to oxidative stress"/>
    <property type="evidence" value="ECO:0007669"/>
    <property type="project" value="TreeGrafter"/>
</dbReference>
<proteinExistence type="inferred from homology"/>
<evidence type="ECO:0000256" key="1">
    <source>
        <dbReference type="ARBA" id="ARBA00001974"/>
    </source>
</evidence>
<dbReference type="PANTHER" id="PTHR42737">
    <property type="entry name" value="GLUTATHIONE REDUCTASE"/>
    <property type="match status" value="1"/>
</dbReference>
<keyword evidence="7" id="KW-1185">Reference proteome</keyword>
<reference evidence="6" key="1">
    <citation type="submission" date="2023-03" db="EMBL/GenBank/DDBJ databases">
        <title>Chromosome-level genomes of two armyworms, Mythimna separata and Mythimna loreyi, provide insights into the biosynthesis and reception of sex pheromones.</title>
        <authorList>
            <person name="Zhao H."/>
        </authorList>
    </citation>
    <scope>NUCLEOTIDE SEQUENCE</scope>
    <source>
        <strain evidence="6">BeijingLab</strain>
        <tissue evidence="6">Pupa</tissue>
    </source>
</reference>
<dbReference type="GO" id="GO:0045454">
    <property type="term" value="P:cell redox homeostasis"/>
    <property type="evidence" value="ECO:0007669"/>
    <property type="project" value="InterPro"/>
</dbReference>